<dbReference type="EMBL" id="JAGDFM010000148">
    <property type="protein sequence ID" value="KAG7384435.1"/>
    <property type="molecule type" value="Genomic_DNA"/>
</dbReference>
<reference evidence="1" key="1">
    <citation type="submission" date="2021-02" db="EMBL/GenBank/DDBJ databases">
        <authorList>
            <person name="Palmer J.M."/>
        </authorList>
    </citation>
    <scope>NUCLEOTIDE SEQUENCE</scope>
    <source>
        <strain evidence="1">SCRP734</strain>
    </source>
</reference>
<proteinExistence type="predicted"/>
<name>A0A8T1VSV9_9STRA</name>
<sequence>MVSLTNSSQCERVVEWKDRLDLPRVAQASTGSIWPRQSVPTSRRSTSAGMQHARENVVAAVSVFVRPPGWARQGSERCAETWTRAGIACLPSREQTNGGQRWVSPADMRRNVHFNVAGLSSQAPMNMYVSCETPNSALDKPNALFGPITP</sequence>
<evidence type="ECO:0000313" key="1">
    <source>
        <dbReference type="EMBL" id="KAG7384435.1"/>
    </source>
</evidence>
<dbReference type="AlphaFoldDB" id="A0A8T1VSV9"/>
<dbReference type="Proteomes" id="UP000694044">
    <property type="component" value="Unassembled WGS sequence"/>
</dbReference>
<gene>
    <name evidence="1" type="ORF">PHYPSEUDO_002623</name>
</gene>
<comment type="caution">
    <text evidence="1">The sequence shown here is derived from an EMBL/GenBank/DDBJ whole genome shotgun (WGS) entry which is preliminary data.</text>
</comment>
<keyword evidence="2" id="KW-1185">Reference proteome</keyword>
<organism evidence="1 2">
    <name type="scientific">Phytophthora pseudosyringae</name>
    <dbReference type="NCBI Taxonomy" id="221518"/>
    <lineage>
        <taxon>Eukaryota</taxon>
        <taxon>Sar</taxon>
        <taxon>Stramenopiles</taxon>
        <taxon>Oomycota</taxon>
        <taxon>Peronosporomycetes</taxon>
        <taxon>Peronosporales</taxon>
        <taxon>Peronosporaceae</taxon>
        <taxon>Phytophthora</taxon>
    </lineage>
</organism>
<evidence type="ECO:0000313" key="2">
    <source>
        <dbReference type="Proteomes" id="UP000694044"/>
    </source>
</evidence>
<protein>
    <submittedName>
        <fullName evidence="1">Uncharacterized protein</fullName>
    </submittedName>
</protein>
<accession>A0A8T1VSV9</accession>